<keyword evidence="1" id="KW-0812">Transmembrane</keyword>
<reference evidence="2 3" key="1">
    <citation type="journal article" date="2017" name="Nat. Commun.">
        <title>Genome assembly with in vitro proximity ligation data and whole-genome triplication in lettuce.</title>
        <authorList>
            <person name="Reyes-Chin-Wo S."/>
            <person name="Wang Z."/>
            <person name="Yang X."/>
            <person name="Kozik A."/>
            <person name="Arikit S."/>
            <person name="Song C."/>
            <person name="Xia L."/>
            <person name="Froenicke L."/>
            <person name="Lavelle D.O."/>
            <person name="Truco M.J."/>
            <person name="Xia R."/>
            <person name="Zhu S."/>
            <person name="Xu C."/>
            <person name="Xu H."/>
            <person name="Xu X."/>
            <person name="Cox K."/>
            <person name="Korf I."/>
            <person name="Meyers B.C."/>
            <person name="Michelmore R.W."/>
        </authorList>
    </citation>
    <scope>NUCLEOTIDE SEQUENCE [LARGE SCALE GENOMIC DNA]</scope>
    <source>
        <strain evidence="3">cv. Salinas</strain>
        <tissue evidence="2">Seedlings</tissue>
    </source>
</reference>
<gene>
    <name evidence="2" type="ORF">LSAT_V11C100044000</name>
</gene>
<proteinExistence type="predicted"/>
<organism evidence="2 3">
    <name type="scientific">Lactuca sativa</name>
    <name type="common">Garden lettuce</name>
    <dbReference type="NCBI Taxonomy" id="4236"/>
    <lineage>
        <taxon>Eukaryota</taxon>
        <taxon>Viridiplantae</taxon>
        <taxon>Streptophyta</taxon>
        <taxon>Embryophyta</taxon>
        <taxon>Tracheophyta</taxon>
        <taxon>Spermatophyta</taxon>
        <taxon>Magnoliopsida</taxon>
        <taxon>eudicotyledons</taxon>
        <taxon>Gunneridae</taxon>
        <taxon>Pentapetalae</taxon>
        <taxon>asterids</taxon>
        <taxon>campanulids</taxon>
        <taxon>Asterales</taxon>
        <taxon>Asteraceae</taxon>
        <taxon>Cichorioideae</taxon>
        <taxon>Cichorieae</taxon>
        <taxon>Lactucinae</taxon>
        <taxon>Lactuca</taxon>
    </lineage>
</organism>
<keyword evidence="1" id="KW-1133">Transmembrane helix</keyword>
<dbReference type="Proteomes" id="UP000235145">
    <property type="component" value="Unassembled WGS sequence"/>
</dbReference>
<dbReference type="EMBL" id="NBSK02000001">
    <property type="protein sequence ID" value="KAJ0227632.1"/>
    <property type="molecule type" value="Genomic_DNA"/>
</dbReference>
<evidence type="ECO:0000256" key="1">
    <source>
        <dbReference type="SAM" id="Phobius"/>
    </source>
</evidence>
<evidence type="ECO:0000313" key="2">
    <source>
        <dbReference type="EMBL" id="KAJ0227632.1"/>
    </source>
</evidence>
<feature type="transmembrane region" description="Helical" evidence="1">
    <location>
        <begin position="20"/>
        <end position="40"/>
    </location>
</feature>
<sequence length="161" mass="18497">MLEGKVVGLGKGSSWLFTFPWFVVLLFGIVFRVSFVFVYVGMGLVQDRRCGDVASSSGFPSVTQGRNVRRWFYRRTDALRALPEYVDCGDYDAVCGYCGAFFWLGERYLKMYTPHHPRYYRCCNSGYVVLPYPSRMSVEFISLFANDHFYGTLELITTCSL</sequence>
<dbReference type="AlphaFoldDB" id="A0A9R1WIY7"/>
<keyword evidence="3" id="KW-1185">Reference proteome</keyword>
<name>A0A9R1WIY7_LACSA</name>
<protein>
    <submittedName>
        <fullName evidence="2">Uncharacterized protein</fullName>
    </submittedName>
</protein>
<accession>A0A9R1WIY7</accession>
<keyword evidence="1" id="KW-0472">Membrane</keyword>
<comment type="caution">
    <text evidence="2">The sequence shown here is derived from an EMBL/GenBank/DDBJ whole genome shotgun (WGS) entry which is preliminary data.</text>
</comment>
<evidence type="ECO:0000313" key="3">
    <source>
        <dbReference type="Proteomes" id="UP000235145"/>
    </source>
</evidence>